<dbReference type="Pfam" id="PF07690">
    <property type="entry name" value="MFS_1"/>
    <property type="match status" value="1"/>
</dbReference>
<evidence type="ECO:0000256" key="1">
    <source>
        <dbReference type="ARBA" id="ARBA00004651"/>
    </source>
</evidence>
<dbReference type="PROSITE" id="PS50850">
    <property type="entry name" value="MFS"/>
    <property type="match status" value="1"/>
</dbReference>
<evidence type="ECO:0000259" key="8">
    <source>
        <dbReference type="PROSITE" id="PS50850"/>
    </source>
</evidence>
<feature type="transmembrane region" description="Helical" evidence="7">
    <location>
        <begin position="92"/>
        <end position="110"/>
    </location>
</feature>
<dbReference type="STRING" id="418495.SAMN05216215_1004229"/>
<dbReference type="Gene3D" id="1.20.1250.20">
    <property type="entry name" value="MFS general substrate transporter like domains"/>
    <property type="match status" value="1"/>
</dbReference>
<feature type="transmembrane region" description="Helical" evidence="7">
    <location>
        <begin position="178"/>
        <end position="197"/>
    </location>
</feature>
<reference evidence="10" key="1">
    <citation type="submission" date="2016-10" db="EMBL/GenBank/DDBJ databases">
        <authorList>
            <person name="Varghese N."/>
            <person name="Submissions S."/>
        </authorList>
    </citation>
    <scope>NUCLEOTIDE SEQUENCE [LARGE SCALE GENOMIC DNA]</scope>
    <source>
        <strain evidence="10">CGMCC 4.3530</strain>
    </source>
</reference>
<dbReference type="InterPro" id="IPR020846">
    <property type="entry name" value="MFS_dom"/>
</dbReference>
<keyword evidence="10" id="KW-1185">Reference proteome</keyword>
<dbReference type="PROSITE" id="PS00216">
    <property type="entry name" value="SUGAR_TRANSPORT_1"/>
    <property type="match status" value="1"/>
</dbReference>
<keyword evidence="5 7" id="KW-1133">Transmembrane helix</keyword>
<evidence type="ECO:0000256" key="5">
    <source>
        <dbReference type="ARBA" id="ARBA00022989"/>
    </source>
</evidence>
<dbReference type="InterPro" id="IPR050171">
    <property type="entry name" value="MFS_Transporters"/>
</dbReference>
<keyword evidence="4 7" id="KW-0812">Transmembrane</keyword>
<dbReference type="GO" id="GO:0005886">
    <property type="term" value="C:plasma membrane"/>
    <property type="evidence" value="ECO:0007669"/>
    <property type="project" value="UniProtKB-SubCell"/>
</dbReference>
<evidence type="ECO:0000256" key="3">
    <source>
        <dbReference type="ARBA" id="ARBA00022475"/>
    </source>
</evidence>
<dbReference type="EMBL" id="FNOK01000004">
    <property type="protein sequence ID" value="SDW64339.1"/>
    <property type="molecule type" value="Genomic_DNA"/>
</dbReference>
<dbReference type="SUPFAM" id="SSF103473">
    <property type="entry name" value="MFS general substrate transporter"/>
    <property type="match status" value="1"/>
</dbReference>
<feature type="transmembrane region" description="Helical" evidence="7">
    <location>
        <begin position="287"/>
        <end position="308"/>
    </location>
</feature>
<dbReference type="PANTHER" id="PTHR23517:SF13">
    <property type="entry name" value="MAJOR FACILITATOR SUPERFAMILY MFS_1"/>
    <property type="match status" value="1"/>
</dbReference>
<dbReference type="InterPro" id="IPR005829">
    <property type="entry name" value="Sugar_transporter_CS"/>
</dbReference>
<feature type="transmembrane region" description="Helical" evidence="7">
    <location>
        <begin position="383"/>
        <end position="400"/>
    </location>
</feature>
<comment type="subcellular location">
    <subcellularLocation>
        <location evidence="1">Cell membrane</location>
        <topology evidence="1">Multi-pass membrane protein</topology>
    </subcellularLocation>
</comment>
<feature type="transmembrane region" description="Helical" evidence="7">
    <location>
        <begin position="25"/>
        <end position="43"/>
    </location>
</feature>
<protein>
    <submittedName>
        <fullName evidence="9">Predicted arabinose efflux permease, MFS family</fullName>
    </submittedName>
</protein>
<keyword evidence="3" id="KW-1003">Cell membrane</keyword>
<feature type="transmembrane region" description="Helical" evidence="7">
    <location>
        <begin position="260"/>
        <end position="280"/>
    </location>
</feature>
<feature type="transmembrane region" description="Helical" evidence="7">
    <location>
        <begin position="151"/>
        <end position="172"/>
    </location>
</feature>
<organism evidence="9 10">
    <name type="scientific">Saccharopolyspora shandongensis</name>
    <dbReference type="NCBI Taxonomy" id="418495"/>
    <lineage>
        <taxon>Bacteria</taxon>
        <taxon>Bacillati</taxon>
        <taxon>Actinomycetota</taxon>
        <taxon>Actinomycetes</taxon>
        <taxon>Pseudonocardiales</taxon>
        <taxon>Pseudonocardiaceae</taxon>
        <taxon>Saccharopolyspora</taxon>
    </lineage>
</organism>
<keyword evidence="2" id="KW-0813">Transport</keyword>
<dbReference type="RefSeq" id="WP_245760960.1">
    <property type="nucleotide sequence ID" value="NZ_FNOK01000004.1"/>
</dbReference>
<dbReference type="PANTHER" id="PTHR23517">
    <property type="entry name" value="RESISTANCE PROTEIN MDTM, PUTATIVE-RELATED-RELATED"/>
    <property type="match status" value="1"/>
</dbReference>
<dbReference type="InterPro" id="IPR011701">
    <property type="entry name" value="MFS"/>
</dbReference>
<feature type="transmembrane region" description="Helical" evidence="7">
    <location>
        <begin position="225"/>
        <end position="245"/>
    </location>
</feature>
<evidence type="ECO:0000313" key="9">
    <source>
        <dbReference type="EMBL" id="SDW64339.1"/>
    </source>
</evidence>
<feature type="transmembrane region" description="Helical" evidence="7">
    <location>
        <begin position="55"/>
        <end position="80"/>
    </location>
</feature>
<evidence type="ECO:0000313" key="10">
    <source>
        <dbReference type="Proteomes" id="UP000199529"/>
    </source>
</evidence>
<name>A0A1H2V900_9PSEU</name>
<feature type="domain" description="Major facilitator superfamily (MFS) profile" evidence="8">
    <location>
        <begin position="25"/>
        <end position="404"/>
    </location>
</feature>
<evidence type="ECO:0000256" key="4">
    <source>
        <dbReference type="ARBA" id="ARBA00022692"/>
    </source>
</evidence>
<dbReference type="Proteomes" id="UP000199529">
    <property type="component" value="Unassembled WGS sequence"/>
</dbReference>
<dbReference type="InterPro" id="IPR036259">
    <property type="entry name" value="MFS_trans_sf"/>
</dbReference>
<proteinExistence type="predicted"/>
<feature type="transmembrane region" description="Helical" evidence="7">
    <location>
        <begin position="347"/>
        <end position="371"/>
    </location>
</feature>
<gene>
    <name evidence="9" type="ORF">SAMN05216215_1004229</name>
</gene>
<dbReference type="GO" id="GO:0022857">
    <property type="term" value="F:transmembrane transporter activity"/>
    <property type="evidence" value="ECO:0007669"/>
    <property type="project" value="InterPro"/>
</dbReference>
<accession>A0A1H2V900</accession>
<feature type="transmembrane region" description="Helical" evidence="7">
    <location>
        <begin position="314"/>
        <end position="335"/>
    </location>
</feature>
<evidence type="ECO:0000256" key="6">
    <source>
        <dbReference type="ARBA" id="ARBA00023136"/>
    </source>
</evidence>
<evidence type="ECO:0000256" key="2">
    <source>
        <dbReference type="ARBA" id="ARBA00022448"/>
    </source>
</evidence>
<sequence>MTSAPPAPQAQATDEPRPGRLSRTAAFWTLAATLLAFMCAAAAPSPLYSVYQAEWHFSAITLTVVFAVYAIALLAALVTVGALSDHIGRRPALLAALATQAVAMLAFITADSSGWLLAARILQGLATGLATGATSACLVDLRPKLAPLINTATPGIGLGAGAIGSGLLVEYAPAPTTLVYVLLLAACAVAAVGIALMPETSPRRPGALASLRPTIGVPTDARGRFLTVVPILITTWSMTGFYMSLGPSLAIELLGITNHLVGGFVVCCLMGTSAIGSVAFRSVAPRTAIIAGVPTLLVGLAGTLVALATTLAPLFFGSTVITGFGFGAAFLGAFGGVSQLAEPNSRAALFATVYTVNYSAFSLPAVAAGIAVTQVGLGVTANAYAIAVAVVAAIGLLAALRARH</sequence>
<evidence type="ECO:0000256" key="7">
    <source>
        <dbReference type="SAM" id="Phobius"/>
    </source>
</evidence>
<dbReference type="AlphaFoldDB" id="A0A1H2V900"/>
<feature type="transmembrane region" description="Helical" evidence="7">
    <location>
        <begin position="116"/>
        <end position="139"/>
    </location>
</feature>
<keyword evidence="6 7" id="KW-0472">Membrane</keyword>